<evidence type="ECO:0000313" key="4">
    <source>
        <dbReference type="Proteomes" id="UP000092504"/>
    </source>
</evidence>
<gene>
    <name evidence="3" type="primary">hmuT_2</name>
    <name evidence="3" type="ORF">A8U91_02976</name>
</gene>
<dbReference type="PROSITE" id="PS50983">
    <property type="entry name" value="FE_B12_PBP"/>
    <property type="match status" value="1"/>
</dbReference>
<feature type="chain" id="PRO_5008611160" evidence="1">
    <location>
        <begin position="32"/>
        <end position="288"/>
    </location>
</feature>
<proteinExistence type="predicted"/>
<feature type="domain" description="Fe/B12 periplasmic-binding" evidence="2">
    <location>
        <begin position="34"/>
        <end position="288"/>
    </location>
</feature>
<keyword evidence="1" id="KW-0732">Signal</keyword>
<dbReference type="Proteomes" id="UP000092504">
    <property type="component" value="Unassembled WGS sequence"/>
</dbReference>
<dbReference type="InterPro" id="IPR050902">
    <property type="entry name" value="ABC_Transporter_SBP"/>
</dbReference>
<dbReference type="EMBL" id="MAJD01000002">
    <property type="protein sequence ID" value="OBX33932.1"/>
    <property type="molecule type" value="Genomic_DNA"/>
</dbReference>
<protein>
    <submittedName>
        <fullName evidence="3">Hemin-binding periplasmic protein HmuT</fullName>
    </submittedName>
</protein>
<evidence type="ECO:0000256" key="1">
    <source>
        <dbReference type="SAM" id="SignalP"/>
    </source>
</evidence>
<dbReference type="AlphaFoldDB" id="A0A1B8NVA6"/>
<evidence type="ECO:0000313" key="3">
    <source>
        <dbReference type="EMBL" id="OBX33932.1"/>
    </source>
</evidence>
<comment type="caution">
    <text evidence="3">The sequence shown here is derived from an EMBL/GenBank/DDBJ whole genome shotgun (WGS) entry which is preliminary data.</text>
</comment>
<feature type="signal peptide" evidence="1">
    <location>
        <begin position="1"/>
        <end position="31"/>
    </location>
</feature>
<dbReference type="SUPFAM" id="SSF53807">
    <property type="entry name" value="Helical backbone' metal receptor"/>
    <property type="match status" value="1"/>
</dbReference>
<dbReference type="Pfam" id="PF01497">
    <property type="entry name" value="Peripla_BP_2"/>
    <property type="match status" value="1"/>
</dbReference>
<dbReference type="PANTHER" id="PTHR30535">
    <property type="entry name" value="VITAMIN B12-BINDING PROTEIN"/>
    <property type="match status" value="1"/>
</dbReference>
<dbReference type="Gene3D" id="3.40.50.1980">
    <property type="entry name" value="Nitrogenase molybdenum iron protein domain"/>
    <property type="match status" value="2"/>
</dbReference>
<sequence length="288" mass="30893">MPLSLPQSRHRQWRIALAMLITALLATDSHAASRIAALDPGHVGIIEALGASERLVLIPADPTFEQRMPKAERYHRMPSAESLLAQRPDLLIGSTPARHQNLLDQAERLNIETIMIERTLPPTERVRRLAEYVGRVTQGRELIKRIEQGHAVAAEISRGEPRVKVLHLSSSGAGSTGAVTGAGAETSADALIERAGGINVGAEAGLDRYQTLSAEGVMSMAPEAVLVSRHELPELGGAEGIWERVPGLTHTPAAQHKRLIVLDHAAVKFDGATSGAATRELAETLHTP</sequence>
<evidence type="ECO:0000259" key="2">
    <source>
        <dbReference type="PROSITE" id="PS50983"/>
    </source>
</evidence>
<dbReference type="PANTHER" id="PTHR30535:SF4">
    <property type="entry name" value="HEMIN-BINDING PERIPLASMIC PROTEIN HMUT"/>
    <property type="match status" value="1"/>
</dbReference>
<dbReference type="InterPro" id="IPR002491">
    <property type="entry name" value="ABC_transptr_periplasmic_BD"/>
</dbReference>
<accession>A0A1B8NVA6</accession>
<name>A0A1B8NVA6_HALEL</name>
<organism evidence="3 4">
    <name type="scientific">Halomonas elongata</name>
    <dbReference type="NCBI Taxonomy" id="2746"/>
    <lineage>
        <taxon>Bacteria</taxon>
        <taxon>Pseudomonadati</taxon>
        <taxon>Pseudomonadota</taxon>
        <taxon>Gammaproteobacteria</taxon>
        <taxon>Oceanospirillales</taxon>
        <taxon>Halomonadaceae</taxon>
        <taxon>Halomonas</taxon>
    </lineage>
</organism>
<reference evidence="3 4" key="1">
    <citation type="submission" date="2016-06" db="EMBL/GenBank/DDBJ databases">
        <title>Genome sequence of halotolerant plant growth promoting strain of Halomonas elongata HEK1 isolated from salterns of Rann of Kutch, Gujarat, India.</title>
        <authorList>
            <person name="Gaba S."/>
            <person name="Singh R.N."/>
            <person name="Abrol S."/>
            <person name="Kaushik R."/>
            <person name="Saxena A.K."/>
        </authorList>
    </citation>
    <scope>NUCLEOTIDE SEQUENCE [LARGE SCALE GENOMIC DNA]</scope>
    <source>
        <strain evidence="3 4">HEK1</strain>
    </source>
</reference>